<name>A0A9N7Z721_PLEPL</name>
<keyword evidence="3" id="KW-1185">Reference proteome</keyword>
<dbReference type="AlphaFoldDB" id="A0A9N7Z721"/>
<comment type="caution">
    <text evidence="2">The sequence shown here is derived from an EMBL/GenBank/DDBJ whole genome shotgun (WGS) entry which is preliminary data.</text>
</comment>
<evidence type="ECO:0000313" key="3">
    <source>
        <dbReference type="Proteomes" id="UP001153269"/>
    </source>
</evidence>
<reference evidence="2" key="1">
    <citation type="submission" date="2020-03" db="EMBL/GenBank/DDBJ databases">
        <authorList>
            <person name="Weist P."/>
        </authorList>
    </citation>
    <scope>NUCLEOTIDE SEQUENCE</scope>
</reference>
<dbReference type="EMBL" id="CADEAL010004120">
    <property type="protein sequence ID" value="CAB1452192.1"/>
    <property type="molecule type" value="Genomic_DNA"/>
</dbReference>
<evidence type="ECO:0000256" key="1">
    <source>
        <dbReference type="SAM" id="MobiDB-lite"/>
    </source>
</evidence>
<dbReference type="Proteomes" id="UP001153269">
    <property type="component" value="Unassembled WGS sequence"/>
</dbReference>
<feature type="compositionally biased region" description="Basic and acidic residues" evidence="1">
    <location>
        <begin position="50"/>
        <end position="64"/>
    </location>
</feature>
<sequence>MLLDTYEHPGGSGCVRRIVHIRAAAGTSWRARTRGGVCQSGASASNTSEPRTDPGKHAQSEQHLDRARHMRLSTLGKETCSHIRRETPSATTRKYQTCLIR</sequence>
<accession>A0A9N7Z721</accession>
<protein>
    <submittedName>
        <fullName evidence="2">Uncharacterized protein</fullName>
    </submittedName>
</protein>
<feature type="compositionally biased region" description="Polar residues" evidence="1">
    <location>
        <begin position="40"/>
        <end position="49"/>
    </location>
</feature>
<evidence type="ECO:0000313" key="2">
    <source>
        <dbReference type="EMBL" id="CAB1452192.1"/>
    </source>
</evidence>
<organism evidence="2 3">
    <name type="scientific">Pleuronectes platessa</name>
    <name type="common">European plaice</name>
    <dbReference type="NCBI Taxonomy" id="8262"/>
    <lineage>
        <taxon>Eukaryota</taxon>
        <taxon>Metazoa</taxon>
        <taxon>Chordata</taxon>
        <taxon>Craniata</taxon>
        <taxon>Vertebrata</taxon>
        <taxon>Euteleostomi</taxon>
        <taxon>Actinopterygii</taxon>
        <taxon>Neopterygii</taxon>
        <taxon>Teleostei</taxon>
        <taxon>Neoteleostei</taxon>
        <taxon>Acanthomorphata</taxon>
        <taxon>Carangaria</taxon>
        <taxon>Pleuronectiformes</taxon>
        <taxon>Pleuronectoidei</taxon>
        <taxon>Pleuronectidae</taxon>
        <taxon>Pleuronectes</taxon>
    </lineage>
</organism>
<gene>
    <name evidence="2" type="ORF">PLEPLA_LOCUS39932</name>
</gene>
<feature type="region of interest" description="Disordered" evidence="1">
    <location>
        <begin position="26"/>
        <end position="64"/>
    </location>
</feature>
<proteinExistence type="predicted"/>